<keyword evidence="10 13" id="KW-0472">Membrane</keyword>
<dbReference type="GO" id="GO:0038023">
    <property type="term" value="F:signaling receptor activity"/>
    <property type="evidence" value="ECO:0007669"/>
    <property type="project" value="TreeGrafter"/>
</dbReference>
<evidence type="ECO:0000256" key="11">
    <source>
        <dbReference type="ARBA" id="ARBA00023170"/>
    </source>
</evidence>
<evidence type="ECO:0000256" key="7">
    <source>
        <dbReference type="ARBA" id="ARBA00022737"/>
    </source>
</evidence>
<dbReference type="PANTHER" id="PTHR24365:SF541">
    <property type="entry name" value="PROTEIN TOLL-RELATED"/>
    <property type="match status" value="1"/>
</dbReference>
<evidence type="ECO:0000256" key="1">
    <source>
        <dbReference type="ARBA" id="ARBA00004479"/>
    </source>
</evidence>
<feature type="chain" id="PRO_5026767050" description="TIR domain-containing protein" evidence="14">
    <location>
        <begin position="18"/>
        <end position="702"/>
    </location>
</feature>
<keyword evidence="11" id="KW-0675">Receptor</keyword>
<evidence type="ECO:0000313" key="17">
    <source>
        <dbReference type="Proteomes" id="UP000507470"/>
    </source>
</evidence>
<evidence type="ECO:0000256" key="9">
    <source>
        <dbReference type="ARBA" id="ARBA00022989"/>
    </source>
</evidence>
<dbReference type="EMBL" id="CACVKT020007641">
    <property type="protein sequence ID" value="CAC5409285.1"/>
    <property type="molecule type" value="Genomic_DNA"/>
</dbReference>
<evidence type="ECO:0000256" key="6">
    <source>
        <dbReference type="ARBA" id="ARBA00022729"/>
    </source>
</evidence>
<evidence type="ECO:0000256" key="10">
    <source>
        <dbReference type="ARBA" id="ARBA00023136"/>
    </source>
</evidence>
<keyword evidence="5 13" id="KW-0812">Transmembrane</keyword>
<dbReference type="GO" id="GO:0045087">
    <property type="term" value="P:innate immune response"/>
    <property type="evidence" value="ECO:0007669"/>
    <property type="project" value="UniProtKB-KW"/>
</dbReference>
<dbReference type="GO" id="GO:0007165">
    <property type="term" value="P:signal transduction"/>
    <property type="evidence" value="ECO:0007669"/>
    <property type="project" value="InterPro"/>
</dbReference>
<dbReference type="Pfam" id="PF01582">
    <property type="entry name" value="TIR"/>
    <property type="match status" value="1"/>
</dbReference>
<dbReference type="SMART" id="SM00369">
    <property type="entry name" value="LRR_TYP"/>
    <property type="match status" value="5"/>
</dbReference>
<keyword evidence="12" id="KW-0325">Glycoprotein</keyword>
<keyword evidence="3" id="KW-0399">Innate immunity</keyword>
<comment type="similarity">
    <text evidence="2">Belongs to the Toll-like receptor family.</text>
</comment>
<dbReference type="AlphaFoldDB" id="A0A6J8DMW5"/>
<keyword evidence="9 13" id="KW-1133">Transmembrane helix</keyword>
<dbReference type="InterPro" id="IPR035897">
    <property type="entry name" value="Toll_tir_struct_dom_sf"/>
</dbReference>
<dbReference type="InterPro" id="IPR000157">
    <property type="entry name" value="TIR_dom"/>
</dbReference>
<gene>
    <name evidence="16" type="ORF">MCOR_42591</name>
</gene>
<keyword evidence="4" id="KW-0433">Leucine-rich repeat</keyword>
<evidence type="ECO:0000256" key="12">
    <source>
        <dbReference type="ARBA" id="ARBA00023180"/>
    </source>
</evidence>
<dbReference type="InterPro" id="IPR003591">
    <property type="entry name" value="Leu-rich_rpt_typical-subtyp"/>
</dbReference>
<evidence type="ECO:0000256" key="8">
    <source>
        <dbReference type="ARBA" id="ARBA00022859"/>
    </source>
</evidence>
<dbReference type="SMART" id="SM00082">
    <property type="entry name" value="LRRCT"/>
    <property type="match status" value="1"/>
</dbReference>
<dbReference type="Gene3D" id="3.40.50.10140">
    <property type="entry name" value="Toll/interleukin-1 receptor homology (TIR) domain"/>
    <property type="match status" value="1"/>
</dbReference>
<dbReference type="PROSITE" id="PS50104">
    <property type="entry name" value="TIR"/>
    <property type="match status" value="1"/>
</dbReference>
<evidence type="ECO:0000313" key="16">
    <source>
        <dbReference type="EMBL" id="CAC5409285.1"/>
    </source>
</evidence>
<name>A0A6J8DMW5_MYTCO</name>
<dbReference type="GO" id="GO:0005886">
    <property type="term" value="C:plasma membrane"/>
    <property type="evidence" value="ECO:0007669"/>
    <property type="project" value="TreeGrafter"/>
</dbReference>
<dbReference type="PANTHER" id="PTHR24365">
    <property type="entry name" value="TOLL-LIKE RECEPTOR"/>
    <property type="match status" value="1"/>
</dbReference>
<evidence type="ECO:0000256" key="13">
    <source>
        <dbReference type="SAM" id="Phobius"/>
    </source>
</evidence>
<accession>A0A6J8DMW5</accession>
<comment type="subcellular location">
    <subcellularLocation>
        <location evidence="1">Membrane</location>
        <topology evidence="1">Single-pass type I membrane protein</topology>
    </subcellularLocation>
</comment>
<sequence>MMLLYIVFIQYTVQTSTTPCPNAPWCICNEENNYAHCINANLSQIPKLPSYVTSLDFFGNRLQLLKRSTFTTLGTLKLEYLSLAKNLISMAKSYALNNLLYLRLLDLSHNSLMTPGVAVTVIYSIRSLSFSTLILNMMSWRYRRSDIIVNLLCNAYTGNLTHLSLKYLYLQNLSLNEISKCVPHLHFLDGSHGSIKSVSPGFLREIKELNLQNNYLAIGRGFFGNKSNCYFPKIEVLRLDNNYINEFDNRFSCLDSLKILTLDNNLVRQISNGTFKYLPSLSILSIASLCSRLRNIDSLAFQSETLYFLNLSGNGFEFIDQSSNYWFDKDNIFKYSPNLTQLDLSGNIINPYEDVLTRMLLSLKSLQKLWLKNCNMFTLPTGFFDKMPHLQEFVASYNNISAWDGNTVFGDNCTIHTLALDSNSISIVEESFFPLTSLNRLTKIYLRLNHFSCTCENLWFRNLIRKRPSLFADVFPGYRCYSPPYREGTYLIDYNPANTECNNEDKVFLIIVTSISVIGIVVVIVSSIVYRCRWHIRYWIYLSTTKRRGLVYHSLTEDSSQYVYDAFVIYCDYDRNWVRTQLIGKVEKESGLKLCIHHRDFKAGQLIIDNIAENIAASRKILLLMSRDMLSSDWCLFEMRIAQEKFLNNETDTMIVVMLETVSKELMSPSLRFLINSTTYIEWPRKQYEEERFWTEVLRALQ</sequence>
<feature type="signal peptide" evidence="14">
    <location>
        <begin position="1"/>
        <end position="17"/>
    </location>
</feature>
<dbReference type="SUPFAM" id="SSF52058">
    <property type="entry name" value="L domain-like"/>
    <property type="match status" value="1"/>
</dbReference>
<dbReference type="SUPFAM" id="SSF52200">
    <property type="entry name" value="Toll/Interleukin receptor TIR domain"/>
    <property type="match status" value="1"/>
</dbReference>
<keyword evidence="6 14" id="KW-0732">Signal</keyword>
<keyword evidence="7" id="KW-0677">Repeat</keyword>
<keyword evidence="8" id="KW-0391">Immunity</keyword>
<dbReference type="OrthoDB" id="6134202at2759"/>
<reference evidence="16 17" key="1">
    <citation type="submission" date="2020-06" db="EMBL/GenBank/DDBJ databases">
        <authorList>
            <person name="Li R."/>
            <person name="Bekaert M."/>
        </authorList>
    </citation>
    <scope>NUCLEOTIDE SEQUENCE [LARGE SCALE GENOMIC DNA]</scope>
    <source>
        <strain evidence="17">wild</strain>
    </source>
</reference>
<evidence type="ECO:0000256" key="4">
    <source>
        <dbReference type="ARBA" id="ARBA00022614"/>
    </source>
</evidence>
<evidence type="ECO:0000256" key="14">
    <source>
        <dbReference type="SAM" id="SignalP"/>
    </source>
</evidence>
<proteinExistence type="inferred from homology"/>
<evidence type="ECO:0000256" key="5">
    <source>
        <dbReference type="ARBA" id="ARBA00022692"/>
    </source>
</evidence>
<protein>
    <recommendedName>
        <fullName evidence="15">TIR domain-containing protein</fullName>
    </recommendedName>
</protein>
<dbReference type="Gene3D" id="3.80.10.10">
    <property type="entry name" value="Ribonuclease Inhibitor"/>
    <property type="match status" value="2"/>
</dbReference>
<evidence type="ECO:0000259" key="15">
    <source>
        <dbReference type="PROSITE" id="PS50104"/>
    </source>
</evidence>
<keyword evidence="17" id="KW-1185">Reference proteome</keyword>
<organism evidence="16 17">
    <name type="scientific">Mytilus coruscus</name>
    <name type="common">Sea mussel</name>
    <dbReference type="NCBI Taxonomy" id="42192"/>
    <lineage>
        <taxon>Eukaryota</taxon>
        <taxon>Metazoa</taxon>
        <taxon>Spiralia</taxon>
        <taxon>Lophotrochozoa</taxon>
        <taxon>Mollusca</taxon>
        <taxon>Bivalvia</taxon>
        <taxon>Autobranchia</taxon>
        <taxon>Pteriomorphia</taxon>
        <taxon>Mytilida</taxon>
        <taxon>Mytiloidea</taxon>
        <taxon>Mytilidae</taxon>
        <taxon>Mytilinae</taxon>
        <taxon>Mytilus</taxon>
    </lineage>
</organism>
<dbReference type="InterPro" id="IPR032675">
    <property type="entry name" value="LRR_dom_sf"/>
</dbReference>
<dbReference type="PRINTS" id="PR01537">
    <property type="entry name" value="INTRLKN1R1F"/>
</dbReference>
<dbReference type="InterPro" id="IPR000483">
    <property type="entry name" value="Cys-rich_flank_reg_C"/>
</dbReference>
<evidence type="ECO:0000256" key="3">
    <source>
        <dbReference type="ARBA" id="ARBA00022588"/>
    </source>
</evidence>
<feature type="transmembrane region" description="Helical" evidence="13">
    <location>
        <begin position="507"/>
        <end position="530"/>
    </location>
</feature>
<feature type="domain" description="TIR" evidence="15">
    <location>
        <begin position="562"/>
        <end position="701"/>
    </location>
</feature>
<dbReference type="SMART" id="SM00255">
    <property type="entry name" value="TIR"/>
    <property type="match status" value="1"/>
</dbReference>
<dbReference type="SUPFAM" id="SSF52047">
    <property type="entry name" value="RNI-like"/>
    <property type="match status" value="1"/>
</dbReference>
<evidence type="ECO:0000256" key="2">
    <source>
        <dbReference type="ARBA" id="ARBA00009634"/>
    </source>
</evidence>
<dbReference type="FunFam" id="3.40.50.10140:FF:000001">
    <property type="entry name" value="Toll-like receptor 2"/>
    <property type="match status" value="1"/>
</dbReference>
<dbReference type="Proteomes" id="UP000507470">
    <property type="component" value="Unassembled WGS sequence"/>
</dbReference>